<gene>
    <name evidence="2" type="ORF">KEG57_46065</name>
</gene>
<organism evidence="2 3">
    <name type="scientific">Polyangium jinanense</name>
    <dbReference type="NCBI Taxonomy" id="2829994"/>
    <lineage>
        <taxon>Bacteria</taxon>
        <taxon>Pseudomonadati</taxon>
        <taxon>Myxococcota</taxon>
        <taxon>Polyangia</taxon>
        <taxon>Polyangiales</taxon>
        <taxon>Polyangiaceae</taxon>
        <taxon>Polyangium</taxon>
    </lineage>
</organism>
<name>A0A9X4AX15_9BACT</name>
<dbReference type="RefSeq" id="WP_272427537.1">
    <property type="nucleotide sequence ID" value="NZ_JAGTJJ010000061.1"/>
</dbReference>
<proteinExistence type="predicted"/>
<dbReference type="EMBL" id="JAGTJJ010000061">
    <property type="protein sequence ID" value="MDC3987919.1"/>
    <property type="molecule type" value="Genomic_DNA"/>
</dbReference>
<comment type="caution">
    <text evidence="2">The sequence shown here is derived from an EMBL/GenBank/DDBJ whole genome shotgun (WGS) entry which is preliminary data.</text>
</comment>
<protein>
    <submittedName>
        <fullName evidence="2">Uncharacterized protein</fullName>
    </submittedName>
</protein>
<accession>A0A9X4AX15</accession>
<reference evidence="2 3" key="1">
    <citation type="submission" date="2021-04" db="EMBL/GenBank/DDBJ databases">
        <title>Genome analysis of Polyangium sp.</title>
        <authorList>
            <person name="Li Y."/>
            <person name="Wang J."/>
        </authorList>
    </citation>
    <scope>NUCLEOTIDE SEQUENCE [LARGE SCALE GENOMIC DNA]</scope>
    <source>
        <strain evidence="2 3">SDU14</strain>
    </source>
</reference>
<evidence type="ECO:0000313" key="3">
    <source>
        <dbReference type="Proteomes" id="UP001151081"/>
    </source>
</evidence>
<dbReference type="Proteomes" id="UP001151081">
    <property type="component" value="Unassembled WGS sequence"/>
</dbReference>
<keyword evidence="3" id="KW-1185">Reference proteome</keyword>
<sequence length="89" mass="9728">MSTRHLVRVEKAPALCSLCGRRGGGLMKRVEQELGRILGPAALDQHEPETPRDERIGPNVERLAVGPSGFTQPPRGALAVPELRERLEP</sequence>
<dbReference type="AlphaFoldDB" id="A0A9X4AX15"/>
<evidence type="ECO:0000313" key="2">
    <source>
        <dbReference type="EMBL" id="MDC3987919.1"/>
    </source>
</evidence>
<feature type="region of interest" description="Disordered" evidence="1">
    <location>
        <begin position="39"/>
        <end position="89"/>
    </location>
</feature>
<evidence type="ECO:0000256" key="1">
    <source>
        <dbReference type="SAM" id="MobiDB-lite"/>
    </source>
</evidence>
<feature type="compositionally biased region" description="Basic and acidic residues" evidence="1">
    <location>
        <begin position="44"/>
        <end position="56"/>
    </location>
</feature>